<dbReference type="InterPro" id="IPR009056">
    <property type="entry name" value="Cyt_c-like_dom"/>
</dbReference>
<keyword evidence="2 4" id="KW-0479">Metal-binding</keyword>
<dbReference type="InterPro" id="IPR011042">
    <property type="entry name" value="6-blade_b-propeller_TolB-like"/>
</dbReference>
<sequence precursor="true">MKFSICFAAVCLLAVWALPGSALAQRDLRDIPDPDPELERASFVVADGFEVNLYASDPLIAKPIQMNFDAQGRLWIASSEVYPQVKPGQQANDKILIVEDRNGDGSADQTTVFAEGLLIPTGVAPGDGGAYVANSTELIHLRDTDHDGKADRRRVVLSGFGTEDTHHLLHTLQWGPDGALYMNQSIYIHSHVETPQGVQRLNGGGIWRFRPETFDLDVLCRGFVNPWGHQFDDWGQSFVTDGAYGEGINYAFPGSVFVASPGAPRRLEGLNPGSPKHCGLEIAGGAHLPDDWQGNMLTNDFRAHRVCRFVVSENGSGYVSRQETELIKSSHTAFRPIDVKMGPDGAIYIADWYNPIIQHGEVDFRDERRDHTHGRIWRVTAKDRPLLSPPHLITAGMEELLDQLKSTEPWVRQNAKMVLRARGAGAVVEPLEKWLSELESDDPRYEHHRLEALWTLQCVRHPSPGLLRELLGSPDHHVRAAAMRVLYRWRDAFEQPLPMMAAGALDPHPQVRLEAVRALARMESAQAAVYALAALDQPVDRFLDFALWQAMRDLQPYWLPAVIAGELKFNSVSQLMFAAQSAEASELAPLLLKQIEEETAPPEKHHELLEVIASLGGPAELGRVLELIVARAKTSPAQQAALLQALVENTTRLKTRPASDISKLGDLLLLNDPALQLATVSAIGAWEVEPLRSSIEKLAEEAEDSPARAAAITAVAQLGGPDSVEVLAKIARTHPQFVARQQAAAALAALDLSQAASLAVEILQAAPADLDPSTLIAALLSRKQGAAALVKALTDQQLPPDLARLAIREAQRAAQQAPAAIEALRNAGSLTERGWNAMEPDEFEQIVADVRQAGNPIHGEDIYRRAALNCQACHAIGGAGGRVGPDLASIGGSAPVDYLLESLIYPNKKIKENFHSLTIMTDEGQVLSGVFLRQTDKELVLRDANDREIATPLDAIEARREGRSLMPEGAVDLLTRAELTDLVRFLSELGKGDYAVGQDRVARRFEKLIWTAVGHKRLNRTSFDTAATDDPALSWQPLYAKVSGDTPLEGLPRFTPWGNVPPTSVVRCDLEVTEAGPISLVCQDTAGLALWVDGKPTPLDSETTLDLPSGQHRLTLTIDNNVRTTPLRLELNDIANSPAQAAWVTGK</sequence>
<evidence type="ECO:0000259" key="6">
    <source>
        <dbReference type="PROSITE" id="PS51007"/>
    </source>
</evidence>
<dbReference type="NCBIfam" id="TIGR02604">
    <property type="entry name" value="Piru_Ver_Nterm"/>
    <property type="match status" value="1"/>
</dbReference>
<dbReference type="InterPro" id="IPR013428">
    <property type="entry name" value="Membrane-bound_put_N"/>
</dbReference>
<dbReference type="RefSeq" id="WP_145050511.1">
    <property type="nucleotide sequence ID" value="NZ_CP036433.1"/>
</dbReference>
<evidence type="ECO:0000313" key="7">
    <source>
        <dbReference type="EMBL" id="QDU93578.1"/>
    </source>
</evidence>
<feature type="signal peptide" evidence="5">
    <location>
        <begin position="1"/>
        <end position="24"/>
    </location>
</feature>
<dbReference type="InterPro" id="IPR036909">
    <property type="entry name" value="Cyt_c-like_dom_sf"/>
</dbReference>
<dbReference type="InterPro" id="IPR016024">
    <property type="entry name" value="ARM-type_fold"/>
</dbReference>
<dbReference type="Gene3D" id="1.25.10.10">
    <property type="entry name" value="Leucine-rich Repeat Variant"/>
    <property type="match status" value="1"/>
</dbReference>
<dbReference type="PANTHER" id="PTHR33546:SF1">
    <property type="entry name" value="LARGE, MULTIFUNCTIONAL SECRETED PROTEIN"/>
    <property type="match status" value="1"/>
</dbReference>
<dbReference type="EMBL" id="CP036433">
    <property type="protein sequence ID" value="QDU93578.1"/>
    <property type="molecule type" value="Genomic_DNA"/>
</dbReference>
<keyword evidence="1 4" id="KW-0349">Heme</keyword>
<dbReference type="OrthoDB" id="228131at2"/>
<dbReference type="Gene3D" id="2.120.10.30">
    <property type="entry name" value="TolB, C-terminal domain"/>
    <property type="match status" value="1"/>
</dbReference>
<reference evidence="7 8" key="1">
    <citation type="submission" date="2019-02" db="EMBL/GenBank/DDBJ databases">
        <title>Deep-cultivation of Planctomycetes and their phenomic and genomic characterization uncovers novel biology.</title>
        <authorList>
            <person name="Wiegand S."/>
            <person name="Jogler M."/>
            <person name="Boedeker C."/>
            <person name="Pinto D."/>
            <person name="Vollmers J."/>
            <person name="Rivas-Marin E."/>
            <person name="Kohn T."/>
            <person name="Peeters S.H."/>
            <person name="Heuer A."/>
            <person name="Rast P."/>
            <person name="Oberbeckmann S."/>
            <person name="Bunk B."/>
            <person name="Jeske O."/>
            <person name="Meyerdierks A."/>
            <person name="Storesund J.E."/>
            <person name="Kallscheuer N."/>
            <person name="Luecker S."/>
            <person name="Lage O.M."/>
            <person name="Pohl T."/>
            <person name="Merkel B.J."/>
            <person name="Hornburger P."/>
            <person name="Mueller R.-W."/>
            <person name="Bruemmer F."/>
            <person name="Labrenz M."/>
            <person name="Spormann A.M."/>
            <person name="Op den Camp H."/>
            <person name="Overmann J."/>
            <person name="Amann R."/>
            <person name="Jetten M.S.M."/>
            <person name="Mascher T."/>
            <person name="Medema M.H."/>
            <person name="Devos D.P."/>
            <person name="Kaster A.-K."/>
            <person name="Ovreas L."/>
            <person name="Rohde M."/>
            <person name="Galperin M.Y."/>
            <person name="Jogler C."/>
        </authorList>
    </citation>
    <scope>NUCLEOTIDE SEQUENCE [LARGE SCALE GENOMIC DNA]</scope>
    <source>
        <strain evidence="7 8">Pla85_3_4</strain>
    </source>
</reference>
<dbReference type="SUPFAM" id="SSF48371">
    <property type="entry name" value="ARM repeat"/>
    <property type="match status" value="1"/>
</dbReference>
<dbReference type="SUPFAM" id="SSF46626">
    <property type="entry name" value="Cytochrome c"/>
    <property type="match status" value="1"/>
</dbReference>
<keyword evidence="5" id="KW-0732">Signal</keyword>
<evidence type="ECO:0000256" key="3">
    <source>
        <dbReference type="ARBA" id="ARBA00023004"/>
    </source>
</evidence>
<evidence type="ECO:0000256" key="5">
    <source>
        <dbReference type="SAM" id="SignalP"/>
    </source>
</evidence>
<accession>A0A518DP09</accession>
<evidence type="ECO:0000256" key="4">
    <source>
        <dbReference type="PROSITE-ProRule" id="PRU00433"/>
    </source>
</evidence>
<dbReference type="InterPro" id="IPR011989">
    <property type="entry name" value="ARM-like"/>
</dbReference>
<keyword evidence="3 4" id="KW-0408">Iron</keyword>
<dbReference type="Proteomes" id="UP000317648">
    <property type="component" value="Chromosome"/>
</dbReference>
<dbReference type="NCBIfam" id="TIGR02603">
    <property type="entry name" value="CxxCH_TIGR02603"/>
    <property type="match status" value="1"/>
</dbReference>
<dbReference type="GO" id="GO:0020037">
    <property type="term" value="F:heme binding"/>
    <property type="evidence" value="ECO:0007669"/>
    <property type="project" value="InterPro"/>
</dbReference>
<dbReference type="PROSITE" id="PS51007">
    <property type="entry name" value="CYTC"/>
    <property type="match status" value="1"/>
</dbReference>
<dbReference type="GO" id="GO:0009055">
    <property type="term" value="F:electron transfer activity"/>
    <property type="evidence" value="ECO:0007669"/>
    <property type="project" value="InterPro"/>
</dbReference>
<dbReference type="PANTHER" id="PTHR33546">
    <property type="entry name" value="LARGE, MULTIFUNCTIONAL SECRETED PROTEIN-RELATED"/>
    <property type="match status" value="1"/>
</dbReference>
<protein>
    <submittedName>
        <fullName evidence="7">Cytochrome c</fullName>
    </submittedName>
</protein>
<dbReference type="InterPro" id="IPR004155">
    <property type="entry name" value="PBS_lyase_HEAT"/>
</dbReference>
<feature type="domain" description="Cytochrome c" evidence="6">
    <location>
        <begin position="854"/>
        <end position="990"/>
    </location>
</feature>
<evidence type="ECO:0000313" key="8">
    <source>
        <dbReference type="Proteomes" id="UP000317648"/>
    </source>
</evidence>
<dbReference type="AlphaFoldDB" id="A0A518DP09"/>
<proteinExistence type="predicted"/>
<keyword evidence="8" id="KW-1185">Reference proteome</keyword>
<dbReference type="InterPro" id="IPR013427">
    <property type="entry name" value="Haem-bd_dom_put"/>
</dbReference>
<evidence type="ECO:0000256" key="2">
    <source>
        <dbReference type="ARBA" id="ARBA00022723"/>
    </source>
</evidence>
<dbReference type="InterPro" id="IPR055557">
    <property type="entry name" value="DUF7133"/>
</dbReference>
<dbReference type="GO" id="GO:0046872">
    <property type="term" value="F:metal ion binding"/>
    <property type="evidence" value="ECO:0007669"/>
    <property type="project" value="UniProtKB-KW"/>
</dbReference>
<name>A0A518DP09_9BACT</name>
<dbReference type="KEGG" id="lcre:Pla8534_13580"/>
<dbReference type="SMART" id="SM00567">
    <property type="entry name" value="EZ_HEAT"/>
    <property type="match status" value="4"/>
</dbReference>
<dbReference type="Pfam" id="PF23500">
    <property type="entry name" value="DUF7133"/>
    <property type="match status" value="2"/>
</dbReference>
<feature type="chain" id="PRO_5021711884" evidence="5">
    <location>
        <begin position="25"/>
        <end position="1147"/>
    </location>
</feature>
<dbReference type="Gene3D" id="1.10.760.10">
    <property type="entry name" value="Cytochrome c-like domain"/>
    <property type="match status" value="1"/>
</dbReference>
<dbReference type="Pfam" id="PF13646">
    <property type="entry name" value="HEAT_2"/>
    <property type="match status" value="2"/>
</dbReference>
<gene>
    <name evidence="7" type="ORF">Pla8534_13580</name>
</gene>
<dbReference type="SUPFAM" id="SSF63829">
    <property type="entry name" value="Calcium-dependent phosphotriesterase"/>
    <property type="match status" value="1"/>
</dbReference>
<organism evidence="7 8">
    <name type="scientific">Lignipirellula cremea</name>
    <dbReference type="NCBI Taxonomy" id="2528010"/>
    <lineage>
        <taxon>Bacteria</taxon>
        <taxon>Pseudomonadati</taxon>
        <taxon>Planctomycetota</taxon>
        <taxon>Planctomycetia</taxon>
        <taxon>Pirellulales</taxon>
        <taxon>Pirellulaceae</taxon>
        <taxon>Lignipirellula</taxon>
    </lineage>
</organism>
<evidence type="ECO:0000256" key="1">
    <source>
        <dbReference type="ARBA" id="ARBA00022617"/>
    </source>
</evidence>